<keyword evidence="3" id="KW-1133">Transmembrane helix</keyword>
<feature type="transmembrane region" description="Helical" evidence="3">
    <location>
        <begin position="42"/>
        <end position="63"/>
    </location>
</feature>
<feature type="compositionally biased region" description="Polar residues" evidence="2">
    <location>
        <begin position="1"/>
        <end position="18"/>
    </location>
</feature>
<proteinExistence type="predicted"/>
<organism evidence="4 5">
    <name type="scientific">Pseudidiomarina woesei</name>
    <dbReference type="NCBI Taxonomy" id="1381080"/>
    <lineage>
        <taxon>Bacteria</taxon>
        <taxon>Pseudomonadati</taxon>
        <taxon>Pseudomonadota</taxon>
        <taxon>Gammaproteobacteria</taxon>
        <taxon>Alteromonadales</taxon>
        <taxon>Idiomarinaceae</taxon>
        <taxon>Pseudidiomarina</taxon>
    </lineage>
</organism>
<dbReference type="EMBL" id="CYHB01000003">
    <property type="protein sequence ID" value="CUA86306.1"/>
    <property type="molecule type" value="Genomic_DNA"/>
</dbReference>
<dbReference type="AlphaFoldDB" id="A0A0K6H6F0"/>
<keyword evidence="1" id="KW-0175">Coiled coil</keyword>
<keyword evidence="3" id="KW-0472">Membrane</keyword>
<keyword evidence="3" id="KW-0812">Transmembrane</keyword>
<gene>
    <name evidence="4" type="ORF">Ga0061064_1471</name>
</gene>
<accession>A0A0K6H6F0</accession>
<evidence type="ECO:0000256" key="3">
    <source>
        <dbReference type="SAM" id="Phobius"/>
    </source>
</evidence>
<dbReference type="OrthoDB" id="6236297at2"/>
<evidence type="ECO:0000256" key="2">
    <source>
        <dbReference type="SAM" id="MobiDB-lite"/>
    </source>
</evidence>
<keyword evidence="5" id="KW-1185">Reference proteome</keyword>
<evidence type="ECO:0000313" key="5">
    <source>
        <dbReference type="Proteomes" id="UP000182598"/>
    </source>
</evidence>
<sequence>MSESTSNELEQQESSTPVADNDDKTTSSVPSVKANKSKSNSFVPWLIVLILLLIIAAAAWFGYRHLLPMHTQHQQALETLRNEQTATQTELEQLKKALESTVGKVNKQLEQALSAQEQQVRQQLQTQQSQLADYRLAVESVQAELANLDMSQESNWRIFEAYELTGRAATKLWIEQDPQASLAFLRLAQSHLVALNNPAHMAARQALANDISALENLPEAQVNDVSLTLGALRDRISRSTWYQQLAMTDVEQTPSEDDSWLANLKRSANTLMQQFVRVQRRDTPVEPLIADAYFDAVQQRLLLQLQLAQQAAMQGEQTLYETTLDEAISQLQVLDGQITDTGITEIVKQLTELSRVTLRPDYPTQLEATSQLERLVRQQNVGG</sequence>
<dbReference type="PANTHER" id="PTHR38043:SF1">
    <property type="entry name" value="PROTEIN HEMX"/>
    <property type="match status" value="1"/>
</dbReference>
<evidence type="ECO:0000313" key="4">
    <source>
        <dbReference type="EMBL" id="CUA86306.1"/>
    </source>
</evidence>
<dbReference type="RefSeq" id="WP_055439124.1">
    <property type="nucleotide sequence ID" value="NZ_CYHB01000003.1"/>
</dbReference>
<evidence type="ECO:0000256" key="1">
    <source>
        <dbReference type="SAM" id="Coils"/>
    </source>
</evidence>
<name>A0A0K6H6F0_9GAMM</name>
<protein>
    <submittedName>
        <fullName evidence="4">Uncharacterized conserved protein HemX (No evidence of involvement in heme biosynthesis)</fullName>
    </submittedName>
</protein>
<dbReference type="InterPro" id="IPR007470">
    <property type="entry name" value="HemX"/>
</dbReference>
<dbReference type="Pfam" id="PF04375">
    <property type="entry name" value="HemX"/>
    <property type="match status" value="1"/>
</dbReference>
<feature type="coiled-coil region" evidence="1">
    <location>
        <begin position="77"/>
        <end position="144"/>
    </location>
</feature>
<reference evidence="5" key="1">
    <citation type="submission" date="2015-08" db="EMBL/GenBank/DDBJ databases">
        <authorList>
            <person name="Varghese N."/>
        </authorList>
    </citation>
    <scope>NUCLEOTIDE SEQUENCE [LARGE SCALE GENOMIC DNA]</scope>
    <source>
        <strain evidence="5">DSM 27808</strain>
    </source>
</reference>
<dbReference type="Proteomes" id="UP000182598">
    <property type="component" value="Unassembled WGS sequence"/>
</dbReference>
<feature type="region of interest" description="Disordered" evidence="2">
    <location>
        <begin position="1"/>
        <end position="36"/>
    </location>
</feature>
<dbReference type="PANTHER" id="PTHR38043">
    <property type="entry name" value="PROTEIN HEMX"/>
    <property type="match status" value="1"/>
</dbReference>